<dbReference type="GO" id="GO:0006412">
    <property type="term" value="P:translation"/>
    <property type="evidence" value="ECO:0007669"/>
    <property type="project" value="InterPro"/>
</dbReference>
<dbReference type="Gramene" id="PHT75314">
    <property type="protein sequence ID" value="PHT75314"/>
    <property type="gene ID" value="T459_18836"/>
</dbReference>
<dbReference type="GO" id="GO:0003735">
    <property type="term" value="F:structural constituent of ribosome"/>
    <property type="evidence" value="ECO:0000318"/>
    <property type="project" value="GO_Central"/>
</dbReference>
<reference evidence="1 2" key="1">
    <citation type="journal article" date="2014" name="Nat. Genet.">
        <title>Genome sequence of the hot pepper provides insights into the evolution of pungency in Capsicum species.</title>
        <authorList>
            <person name="Kim S."/>
            <person name="Park M."/>
            <person name="Yeom S.I."/>
            <person name="Kim Y.M."/>
            <person name="Lee J.M."/>
            <person name="Lee H.A."/>
            <person name="Seo E."/>
            <person name="Choi J."/>
            <person name="Cheong K."/>
            <person name="Kim K.T."/>
            <person name="Jung K."/>
            <person name="Lee G.W."/>
            <person name="Oh S.K."/>
            <person name="Bae C."/>
            <person name="Kim S.B."/>
            <person name="Lee H.Y."/>
            <person name="Kim S.Y."/>
            <person name="Kim M.S."/>
            <person name="Kang B.C."/>
            <person name="Jo Y.D."/>
            <person name="Yang H.B."/>
            <person name="Jeong H.J."/>
            <person name="Kang W.H."/>
            <person name="Kwon J.K."/>
            <person name="Shin C."/>
            <person name="Lim J.Y."/>
            <person name="Park J.H."/>
            <person name="Huh J.H."/>
            <person name="Kim J.S."/>
            <person name="Kim B.D."/>
            <person name="Cohen O."/>
            <person name="Paran I."/>
            <person name="Suh M.C."/>
            <person name="Lee S.B."/>
            <person name="Kim Y.K."/>
            <person name="Shin Y."/>
            <person name="Noh S.J."/>
            <person name="Park J."/>
            <person name="Seo Y.S."/>
            <person name="Kwon S.Y."/>
            <person name="Kim H.A."/>
            <person name="Park J.M."/>
            <person name="Kim H.J."/>
            <person name="Choi S.B."/>
            <person name="Bosland P.W."/>
            <person name="Reeves G."/>
            <person name="Jo S.H."/>
            <person name="Lee B.W."/>
            <person name="Cho H.T."/>
            <person name="Choi H.S."/>
            <person name="Lee M.S."/>
            <person name="Yu Y."/>
            <person name="Do Choi Y."/>
            <person name="Park B.S."/>
            <person name="van Deynze A."/>
            <person name="Ashrafi H."/>
            <person name="Hill T."/>
            <person name="Kim W.T."/>
            <person name="Pai H.S."/>
            <person name="Ahn H.K."/>
            <person name="Yeam I."/>
            <person name="Giovannoni J.J."/>
            <person name="Rose J.K."/>
            <person name="Sorensen I."/>
            <person name="Lee S.J."/>
            <person name="Kim R.W."/>
            <person name="Choi I.Y."/>
            <person name="Choi B.S."/>
            <person name="Lim J.S."/>
            <person name="Lee Y.H."/>
            <person name="Choi D."/>
        </authorList>
    </citation>
    <scope>NUCLEOTIDE SEQUENCE [LARGE SCALE GENOMIC DNA]</scope>
    <source>
        <strain evidence="2">cv. CM334</strain>
    </source>
</reference>
<evidence type="ECO:0000313" key="2">
    <source>
        <dbReference type="Proteomes" id="UP000222542"/>
    </source>
</evidence>
<proteinExistence type="predicted"/>
<protein>
    <submittedName>
        <fullName evidence="1">60S ribosomal protein L35-2</fullName>
    </submittedName>
</protein>
<dbReference type="GO" id="GO:0000463">
    <property type="term" value="P:maturation of LSU-rRNA from tricistronic rRNA transcript (SSU-rRNA, 5.8S rRNA, LSU-rRNA)"/>
    <property type="evidence" value="ECO:0000318"/>
    <property type="project" value="GO_Central"/>
</dbReference>
<comment type="caution">
    <text evidence="1">The sequence shown here is derived from an EMBL/GenBank/DDBJ whole genome shotgun (WGS) entry which is preliminary data.</text>
</comment>
<dbReference type="InterPro" id="IPR036049">
    <property type="entry name" value="Ribosomal_uL29_sf"/>
</dbReference>
<name>A0A2G2Z016_CAPAN</name>
<dbReference type="GO" id="GO:0022625">
    <property type="term" value="C:cytosolic large ribosomal subunit"/>
    <property type="evidence" value="ECO:0000318"/>
    <property type="project" value="GO_Central"/>
</dbReference>
<dbReference type="AlphaFoldDB" id="A0A2G2Z016"/>
<dbReference type="EMBL" id="AYRZ02000007">
    <property type="protein sequence ID" value="PHT75314.1"/>
    <property type="molecule type" value="Genomic_DNA"/>
</dbReference>
<organism evidence="1 2">
    <name type="scientific">Capsicum annuum</name>
    <name type="common">Capsicum pepper</name>
    <dbReference type="NCBI Taxonomy" id="4072"/>
    <lineage>
        <taxon>Eukaryota</taxon>
        <taxon>Viridiplantae</taxon>
        <taxon>Streptophyta</taxon>
        <taxon>Embryophyta</taxon>
        <taxon>Tracheophyta</taxon>
        <taxon>Spermatophyta</taxon>
        <taxon>Magnoliopsida</taxon>
        <taxon>eudicotyledons</taxon>
        <taxon>Gunneridae</taxon>
        <taxon>Pentapetalae</taxon>
        <taxon>asterids</taxon>
        <taxon>lamiids</taxon>
        <taxon>Solanales</taxon>
        <taxon>Solanaceae</taxon>
        <taxon>Solanoideae</taxon>
        <taxon>Capsiceae</taxon>
        <taxon>Capsicum</taxon>
    </lineage>
</organism>
<dbReference type="InterPro" id="IPR045059">
    <property type="entry name" value="Ribosomal_uL29_euk"/>
</dbReference>
<keyword evidence="2" id="KW-1185">Reference proteome</keyword>
<dbReference type="Gene3D" id="6.10.250.3450">
    <property type="match status" value="1"/>
</dbReference>
<dbReference type="GO" id="GO:0003729">
    <property type="term" value="F:mRNA binding"/>
    <property type="evidence" value="ECO:0000318"/>
    <property type="project" value="GO_Central"/>
</dbReference>
<accession>A0A2G2Z016</accession>
<gene>
    <name evidence="1" type="ORF">T459_18836</name>
</gene>
<reference evidence="1 2" key="2">
    <citation type="journal article" date="2017" name="Genome Biol.">
        <title>New reference genome sequences of hot pepper reveal the massive evolution of plant disease-resistance genes by retroduplication.</title>
        <authorList>
            <person name="Kim S."/>
            <person name="Park J."/>
            <person name="Yeom S.I."/>
            <person name="Kim Y.M."/>
            <person name="Seo E."/>
            <person name="Kim K.T."/>
            <person name="Kim M.S."/>
            <person name="Lee J.M."/>
            <person name="Cheong K."/>
            <person name="Shin H.S."/>
            <person name="Kim S.B."/>
            <person name="Han K."/>
            <person name="Lee J."/>
            <person name="Park M."/>
            <person name="Lee H.A."/>
            <person name="Lee H.Y."/>
            <person name="Lee Y."/>
            <person name="Oh S."/>
            <person name="Lee J.H."/>
            <person name="Choi E."/>
            <person name="Choi E."/>
            <person name="Lee S.E."/>
            <person name="Jeon J."/>
            <person name="Kim H."/>
            <person name="Choi G."/>
            <person name="Song H."/>
            <person name="Lee J."/>
            <person name="Lee S.C."/>
            <person name="Kwon J.K."/>
            <person name="Lee H.Y."/>
            <person name="Koo N."/>
            <person name="Hong Y."/>
            <person name="Kim R.W."/>
            <person name="Kang W.H."/>
            <person name="Huh J.H."/>
            <person name="Kang B.C."/>
            <person name="Yang T.J."/>
            <person name="Lee Y.H."/>
            <person name="Bennetzen J.L."/>
            <person name="Choi D."/>
        </authorList>
    </citation>
    <scope>NUCLEOTIDE SEQUENCE [LARGE SCALE GENOMIC DNA]</scope>
    <source>
        <strain evidence="2">cv. CM334</strain>
    </source>
</reference>
<dbReference type="STRING" id="4072.A0A2G2Z016"/>
<dbReference type="PANTHER" id="PTHR45722">
    <property type="entry name" value="60S RIBOSOMAL PROTEIN L35"/>
    <property type="match status" value="1"/>
</dbReference>
<evidence type="ECO:0000313" key="1">
    <source>
        <dbReference type="EMBL" id="PHT75314.1"/>
    </source>
</evidence>
<dbReference type="PANTHER" id="PTHR45722:SF27">
    <property type="entry name" value="60S RIBOSOMAL PROTEIN L35-LIKE"/>
    <property type="match status" value="1"/>
</dbReference>
<keyword evidence="1" id="KW-0687">Ribonucleoprotein</keyword>
<dbReference type="Proteomes" id="UP000222542">
    <property type="component" value="Unassembled WGS sequence"/>
</dbReference>
<keyword evidence="1" id="KW-0689">Ribosomal protein</keyword>
<sequence length="62" mass="7207">MVGLSLKVARLSIAQVLTVISQRQKSVLREAYKNKKYLFLDLLPKKTRAIRRRLTKHQAIES</sequence>
<dbReference type="Gene3D" id="1.10.287.310">
    <property type="match status" value="1"/>
</dbReference>